<comment type="caution">
    <text evidence="2">The sequence shown here is derived from an EMBL/GenBank/DDBJ whole genome shotgun (WGS) entry which is preliminary data.</text>
</comment>
<dbReference type="AlphaFoldDB" id="A0A846N0V7"/>
<keyword evidence="3" id="KW-1185">Reference proteome</keyword>
<dbReference type="RefSeq" id="WP_167083435.1">
    <property type="nucleotide sequence ID" value="NZ_BAAADC010000001.1"/>
</dbReference>
<organism evidence="2 3">
    <name type="scientific">Rhizomicrobium palustre</name>
    <dbReference type="NCBI Taxonomy" id="189966"/>
    <lineage>
        <taxon>Bacteria</taxon>
        <taxon>Pseudomonadati</taxon>
        <taxon>Pseudomonadota</taxon>
        <taxon>Alphaproteobacteria</taxon>
        <taxon>Micropepsales</taxon>
        <taxon>Micropepsaceae</taxon>
        <taxon>Rhizomicrobium</taxon>
    </lineage>
</organism>
<dbReference type="PROSITE" id="PS51257">
    <property type="entry name" value="PROKAR_LIPOPROTEIN"/>
    <property type="match status" value="1"/>
</dbReference>
<accession>A0A846N0V7</accession>
<feature type="signal peptide" evidence="1">
    <location>
        <begin position="1"/>
        <end position="24"/>
    </location>
</feature>
<gene>
    <name evidence="2" type="ORF">FHS83_002654</name>
</gene>
<dbReference type="Proteomes" id="UP000570514">
    <property type="component" value="Unassembled WGS sequence"/>
</dbReference>
<proteinExistence type="predicted"/>
<protein>
    <recommendedName>
        <fullName evidence="4">Lipoprotein</fullName>
    </recommendedName>
</protein>
<reference evidence="2 3" key="1">
    <citation type="submission" date="2020-03" db="EMBL/GenBank/DDBJ databases">
        <title>Genomic Encyclopedia of Type Strains, Phase IV (KMG-IV): sequencing the most valuable type-strain genomes for metagenomic binning, comparative biology and taxonomic classification.</title>
        <authorList>
            <person name="Goeker M."/>
        </authorList>
    </citation>
    <scope>NUCLEOTIDE SEQUENCE [LARGE SCALE GENOMIC DNA]</scope>
    <source>
        <strain evidence="2 3">DSM 19867</strain>
    </source>
</reference>
<name>A0A846N0V7_9PROT</name>
<evidence type="ECO:0000313" key="3">
    <source>
        <dbReference type="Proteomes" id="UP000570514"/>
    </source>
</evidence>
<feature type="chain" id="PRO_5032876757" description="Lipoprotein" evidence="1">
    <location>
        <begin position="25"/>
        <end position="165"/>
    </location>
</feature>
<evidence type="ECO:0000256" key="1">
    <source>
        <dbReference type="SAM" id="SignalP"/>
    </source>
</evidence>
<sequence length="165" mass="18022">MPQIRFGGSCLVLAVLLLAGCGPAADPEAETAAAPVREAVAKLAKSPKWAANRCLCAGLFRGEEVEDFPKGMLKAEFAAHSFLRNWTECAANYHKKQGLAQCKGGMTDYVCSTMPRSDLPQGTTRVLCHVNGKNELLFDEYDVTRQEDGYSVKPLSVKALYKTYE</sequence>
<keyword evidence="1" id="KW-0732">Signal</keyword>
<evidence type="ECO:0008006" key="4">
    <source>
        <dbReference type="Google" id="ProtNLM"/>
    </source>
</evidence>
<dbReference type="EMBL" id="JAASRM010000001">
    <property type="protein sequence ID" value="NIK89336.1"/>
    <property type="molecule type" value="Genomic_DNA"/>
</dbReference>
<evidence type="ECO:0000313" key="2">
    <source>
        <dbReference type="EMBL" id="NIK89336.1"/>
    </source>
</evidence>